<organism evidence="2 3">
    <name type="scientific">Pisum sativum</name>
    <name type="common">Garden pea</name>
    <name type="synonym">Lathyrus oleraceus</name>
    <dbReference type="NCBI Taxonomy" id="3888"/>
    <lineage>
        <taxon>Eukaryota</taxon>
        <taxon>Viridiplantae</taxon>
        <taxon>Streptophyta</taxon>
        <taxon>Embryophyta</taxon>
        <taxon>Tracheophyta</taxon>
        <taxon>Spermatophyta</taxon>
        <taxon>Magnoliopsida</taxon>
        <taxon>eudicotyledons</taxon>
        <taxon>Gunneridae</taxon>
        <taxon>Pentapetalae</taxon>
        <taxon>rosids</taxon>
        <taxon>fabids</taxon>
        <taxon>Fabales</taxon>
        <taxon>Fabaceae</taxon>
        <taxon>Papilionoideae</taxon>
        <taxon>50 kb inversion clade</taxon>
        <taxon>NPAAA clade</taxon>
        <taxon>Hologalegina</taxon>
        <taxon>IRL clade</taxon>
        <taxon>Fabeae</taxon>
        <taxon>Lathyrus</taxon>
    </lineage>
</organism>
<protein>
    <recommendedName>
        <fullName evidence="4">Transmembrane protein</fullName>
    </recommendedName>
</protein>
<dbReference type="PANTHER" id="PTHR34189:SF4">
    <property type="entry name" value="TRANSMEMBRANE PROTEIN"/>
    <property type="match status" value="1"/>
</dbReference>
<gene>
    <name evidence="2" type="ORF">KIW84_064633</name>
</gene>
<evidence type="ECO:0000256" key="1">
    <source>
        <dbReference type="SAM" id="Phobius"/>
    </source>
</evidence>
<feature type="transmembrane region" description="Helical" evidence="1">
    <location>
        <begin position="59"/>
        <end position="77"/>
    </location>
</feature>
<accession>A0A9D4WCA7</accession>
<reference evidence="2 3" key="1">
    <citation type="journal article" date="2022" name="Nat. Genet.">
        <title>Improved pea reference genome and pan-genome highlight genomic features and evolutionary characteristics.</title>
        <authorList>
            <person name="Yang T."/>
            <person name="Liu R."/>
            <person name="Luo Y."/>
            <person name="Hu S."/>
            <person name="Wang D."/>
            <person name="Wang C."/>
            <person name="Pandey M.K."/>
            <person name="Ge S."/>
            <person name="Xu Q."/>
            <person name="Li N."/>
            <person name="Li G."/>
            <person name="Huang Y."/>
            <person name="Saxena R.K."/>
            <person name="Ji Y."/>
            <person name="Li M."/>
            <person name="Yan X."/>
            <person name="He Y."/>
            <person name="Liu Y."/>
            <person name="Wang X."/>
            <person name="Xiang C."/>
            <person name="Varshney R.K."/>
            <person name="Ding H."/>
            <person name="Gao S."/>
            <person name="Zong X."/>
        </authorList>
    </citation>
    <scope>NUCLEOTIDE SEQUENCE [LARGE SCALE GENOMIC DNA]</scope>
    <source>
        <strain evidence="2 3">cv. Zhongwan 6</strain>
    </source>
</reference>
<dbReference type="Proteomes" id="UP001058974">
    <property type="component" value="Chromosome 6"/>
</dbReference>
<keyword evidence="1" id="KW-0812">Transmembrane</keyword>
<proteinExistence type="predicted"/>
<dbReference type="PANTHER" id="PTHR34189">
    <property type="entry name" value="TRANSMEMBRANE PROTEIN"/>
    <property type="match status" value="1"/>
</dbReference>
<evidence type="ECO:0000313" key="2">
    <source>
        <dbReference type="EMBL" id="KAI5399345.1"/>
    </source>
</evidence>
<evidence type="ECO:0000313" key="3">
    <source>
        <dbReference type="Proteomes" id="UP001058974"/>
    </source>
</evidence>
<keyword evidence="1" id="KW-1133">Transmembrane helix</keyword>
<evidence type="ECO:0008006" key="4">
    <source>
        <dbReference type="Google" id="ProtNLM"/>
    </source>
</evidence>
<sequence length="140" mass="15425">MHRSASWNRFSDDYFQHATSSSSSSLSPALRSSSNNLPTHDPIVELAKREKARVKFSENAVHAIPLVLLLCAVILWICSSPGNLGDSMGSRLIEGLNLDGEFEGDSDGTQAGFLPVISSEEEITTQELRAEKDWMNLKNF</sequence>
<name>A0A9D4WCA7_PEA</name>
<comment type="caution">
    <text evidence="2">The sequence shown here is derived from an EMBL/GenBank/DDBJ whole genome shotgun (WGS) entry which is preliminary data.</text>
</comment>
<dbReference type="AlphaFoldDB" id="A0A9D4WCA7"/>
<keyword evidence="1" id="KW-0472">Membrane</keyword>
<dbReference type="Gramene" id="Psat06G0463300-T1">
    <property type="protein sequence ID" value="KAI5399345.1"/>
    <property type="gene ID" value="KIW84_064633"/>
</dbReference>
<keyword evidence="3" id="KW-1185">Reference proteome</keyword>
<dbReference type="EMBL" id="JAMSHJ010000006">
    <property type="protein sequence ID" value="KAI5399345.1"/>
    <property type="molecule type" value="Genomic_DNA"/>
</dbReference>